<dbReference type="InterPro" id="IPR028871">
    <property type="entry name" value="BlueCu_1_BS"/>
</dbReference>
<feature type="domain" description="Blue (type 1) copper" evidence="9">
    <location>
        <begin position="23"/>
        <end position="147"/>
    </location>
</feature>
<accession>A0A3M6R0K8</accession>
<dbReference type="OrthoDB" id="9814063at2"/>
<dbReference type="AlphaFoldDB" id="A0A3M6R0K8"/>
<dbReference type="InterPro" id="IPR008972">
    <property type="entry name" value="Cupredoxin"/>
</dbReference>
<comment type="function">
    <text evidence="8">Transfers electrons from cytochrome c551 to cytochrome oxidase.</text>
</comment>
<dbReference type="NCBIfam" id="TIGR02695">
    <property type="entry name" value="azurin"/>
    <property type="match status" value="1"/>
</dbReference>
<dbReference type="SUPFAM" id="SSF49503">
    <property type="entry name" value="Cupredoxins"/>
    <property type="match status" value="1"/>
</dbReference>
<evidence type="ECO:0000256" key="3">
    <source>
        <dbReference type="ARBA" id="ARBA00022723"/>
    </source>
</evidence>
<evidence type="ECO:0000256" key="1">
    <source>
        <dbReference type="ARBA" id="ARBA00004418"/>
    </source>
</evidence>
<keyword evidence="5 8" id="KW-0249">Electron transport</keyword>
<dbReference type="Proteomes" id="UP000278006">
    <property type="component" value="Unassembled WGS sequence"/>
</dbReference>
<evidence type="ECO:0000313" key="10">
    <source>
        <dbReference type="EMBL" id="RMX08780.1"/>
    </source>
</evidence>
<protein>
    <recommendedName>
        <fullName evidence="8">Azurin</fullName>
    </recommendedName>
</protein>
<evidence type="ECO:0000256" key="2">
    <source>
        <dbReference type="ARBA" id="ARBA00022448"/>
    </source>
</evidence>
<sequence>MKFAPFALTACLTALAAPAMAADCSVTIEGNDAMQYNTKEIVVDQSCKEFTVTLKHVGKQPKNVMGHNWVLTKTADVQPVANDSIKAGAAKGYLPEGDARIIAHTNMIGGGETDSVTFDVSKLTAGEGYTYFCSFPGHSALMKGVLKFGS</sequence>
<dbReference type="InterPro" id="IPR014068">
    <property type="entry name" value="Azurin"/>
</dbReference>
<dbReference type="GO" id="GO:0005507">
    <property type="term" value="F:copper ion binding"/>
    <property type="evidence" value="ECO:0007669"/>
    <property type="project" value="UniProtKB-UniRule"/>
</dbReference>
<evidence type="ECO:0000259" key="9">
    <source>
        <dbReference type="Pfam" id="PF00127"/>
    </source>
</evidence>
<dbReference type="RefSeq" id="WP_122226957.1">
    <property type="nucleotide sequence ID" value="NZ_RDQO01000001.1"/>
</dbReference>
<dbReference type="Pfam" id="PF00127">
    <property type="entry name" value="Copper-bind"/>
    <property type="match status" value="1"/>
</dbReference>
<keyword evidence="8" id="KW-0732">Signal</keyword>
<dbReference type="PANTHER" id="PTHR38439:SF2">
    <property type="entry name" value="OUTER MEMBRANE PROTEIN H.8"/>
    <property type="match status" value="1"/>
</dbReference>
<feature type="signal peptide" evidence="8">
    <location>
        <begin position="1"/>
        <end position="21"/>
    </location>
</feature>
<feature type="chain" id="PRO_5017847782" description="Azurin" evidence="8">
    <location>
        <begin position="22"/>
        <end position="150"/>
    </location>
</feature>
<proteinExistence type="predicted"/>
<keyword evidence="7" id="KW-1015">Disulfide bond</keyword>
<dbReference type="PROSITE" id="PS00196">
    <property type="entry name" value="COPPER_BLUE"/>
    <property type="match status" value="1"/>
</dbReference>
<evidence type="ECO:0000256" key="8">
    <source>
        <dbReference type="RuleBase" id="RU363017"/>
    </source>
</evidence>
<evidence type="ECO:0000256" key="6">
    <source>
        <dbReference type="ARBA" id="ARBA00023008"/>
    </source>
</evidence>
<dbReference type="GO" id="GO:0009055">
    <property type="term" value="F:electron transfer activity"/>
    <property type="evidence" value="ECO:0007669"/>
    <property type="project" value="InterPro"/>
</dbReference>
<dbReference type="PANTHER" id="PTHR38439">
    <property type="entry name" value="AURACYANIN-B"/>
    <property type="match status" value="1"/>
</dbReference>
<keyword evidence="3 8" id="KW-0479">Metal-binding</keyword>
<dbReference type="EMBL" id="RDQO01000001">
    <property type="protein sequence ID" value="RMX08780.1"/>
    <property type="molecule type" value="Genomic_DNA"/>
</dbReference>
<gene>
    <name evidence="10" type="primary">azu</name>
    <name evidence="10" type="ORF">D8I35_06995</name>
</gene>
<dbReference type="InterPro" id="IPR050845">
    <property type="entry name" value="Cu-binding_ET"/>
</dbReference>
<evidence type="ECO:0000256" key="5">
    <source>
        <dbReference type="ARBA" id="ARBA00022982"/>
    </source>
</evidence>
<dbReference type="CDD" id="cd13922">
    <property type="entry name" value="Azurin"/>
    <property type="match status" value="1"/>
</dbReference>
<organism evidence="10 11">
    <name type="scientific">Corticibacter populi</name>
    <dbReference type="NCBI Taxonomy" id="1550736"/>
    <lineage>
        <taxon>Bacteria</taxon>
        <taxon>Pseudomonadati</taxon>
        <taxon>Pseudomonadota</taxon>
        <taxon>Betaproteobacteria</taxon>
        <taxon>Burkholderiales</taxon>
        <taxon>Comamonadaceae</taxon>
        <taxon>Corticibacter</taxon>
    </lineage>
</organism>
<keyword evidence="6 8" id="KW-0186">Copper</keyword>
<keyword evidence="11" id="KW-1185">Reference proteome</keyword>
<evidence type="ECO:0000256" key="4">
    <source>
        <dbReference type="ARBA" id="ARBA00022764"/>
    </source>
</evidence>
<name>A0A3M6R0K8_9BURK</name>
<dbReference type="InterPro" id="IPR000923">
    <property type="entry name" value="BlueCu_1"/>
</dbReference>
<keyword evidence="4 8" id="KW-0574">Periplasm</keyword>
<dbReference type="Gene3D" id="2.60.40.420">
    <property type="entry name" value="Cupredoxins - blue copper proteins"/>
    <property type="match status" value="1"/>
</dbReference>
<dbReference type="GO" id="GO:0042597">
    <property type="term" value="C:periplasmic space"/>
    <property type="evidence" value="ECO:0007669"/>
    <property type="project" value="UniProtKB-SubCell"/>
</dbReference>
<comment type="caution">
    <text evidence="10">The sequence shown here is derived from an EMBL/GenBank/DDBJ whole genome shotgun (WGS) entry which is preliminary data.</text>
</comment>
<evidence type="ECO:0000313" key="11">
    <source>
        <dbReference type="Proteomes" id="UP000278006"/>
    </source>
</evidence>
<evidence type="ECO:0000256" key="7">
    <source>
        <dbReference type="ARBA" id="ARBA00023157"/>
    </source>
</evidence>
<dbReference type="FunFam" id="2.60.40.420:FF:000040">
    <property type="entry name" value="Azurin"/>
    <property type="match status" value="1"/>
</dbReference>
<keyword evidence="2 8" id="KW-0813">Transport</keyword>
<reference evidence="10 11" key="1">
    <citation type="submission" date="2018-10" db="EMBL/GenBank/DDBJ databases">
        <title>Draft genome of Cortibacter populi DSM10536.</title>
        <authorList>
            <person name="Bernier A.-M."/>
            <person name="Bernard K."/>
        </authorList>
    </citation>
    <scope>NUCLEOTIDE SEQUENCE [LARGE SCALE GENOMIC DNA]</scope>
    <source>
        <strain evidence="10 11">DSM 105136</strain>
    </source>
</reference>
<comment type="subcellular location">
    <subcellularLocation>
        <location evidence="1 8">Periplasm</location>
    </subcellularLocation>
</comment>